<evidence type="ECO:0000256" key="1">
    <source>
        <dbReference type="SAM" id="MobiDB-lite"/>
    </source>
</evidence>
<sequence>MSHNSTNHYMLLGDEAESQGELSSSPGRASFKHDNDKTESQAFQDHSTQKPDTHPETLASKLRAAATGATNSEGSATGYHYTDNLAYHPEHADVLESRVKRLEVLHAQLQENDKTARWMHRQLTRRQHLLHSMQTIGGSIPSQLGEALLNAAGEGKWNELVGIEREIEDVTTLIDSYGWDWSGLQEALGSVDQHRASMGYAHSQLDPAEDQSGPISSPAEAGSSFTSIVSPAHLSERETRTTWSEQALLDASKAIATIPAFDLLRRDLSEWGQNGLRPGLTRKSRDTAIRLGHDPLSLSADLALSDMVESIQKVMDRKDSWEEMEILMNKNHKLFGWQAPRERLLSAEQRGSLFSAGEVFTSLDKLRALEGSPTSKEVRTLSDLLGSVATRMEVSEHESKKVYGNGD</sequence>
<dbReference type="Proteomes" id="UP000094819">
    <property type="component" value="Unassembled WGS sequence"/>
</dbReference>
<dbReference type="EMBL" id="AWGH01000019">
    <property type="protein sequence ID" value="ODN91400.1"/>
    <property type="molecule type" value="Genomic_DNA"/>
</dbReference>
<comment type="caution">
    <text evidence="2">The sequence shown here is derived from an EMBL/GenBank/DDBJ whole genome shotgun (WGS) entry which is preliminary data.</text>
</comment>
<name>A0A1E3IS19_9TREE</name>
<reference evidence="2 3" key="1">
    <citation type="submission" date="2016-06" db="EMBL/GenBank/DDBJ databases">
        <title>Evolution of pathogenesis and genome organization in the Tremellales.</title>
        <authorList>
            <person name="Cuomo C."/>
            <person name="Litvintseva A."/>
            <person name="Heitman J."/>
            <person name="Chen Y."/>
            <person name="Sun S."/>
            <person name="Springer D."/>
            <person name="Dromer F."/>
            <person name="Young S."/>
            <person name="Zeng Q."/>
            <person name="Chapman S."/>
            <person name="Gujja S."/>
            <person name="Saif S."/>
            <person name="Birren B."/>
        </authorList>
    </citation>
    <scope>NUCLEOTIDE SEQUENCE [LARGE SCALE GENOMIC DNA]</scope>
    <source>
        <strain evidence="2 3">CBS 7118</strain>
    </source>
</reference>
<feature type="region of interest" description="Disordered" evidence="1">
    <location>
        <begin position="204"/>
        <end position="223"/>
    </location>
</feature>
<feature type="region of interest" description="Disordered" evidence="1">
    <location>
        <begin position="16"/>
        <end position="55"/>
    </location>
</feature>
<protein>
    <submittedName>
        <fullName evidence="2">Uncharacterized protein</fullName>
    </submittedName>
</protein>
<keyword evidence="3" id="KW-1185">Reference proteome</keyword>
<dbReference type="GeneID" id="30195126"/>
<organism evidence="2 3">
    <name type="scientific">Cryptococcus wingfieldii CBS 7118</name>
    <dbReference type="NCBI Taxonomy" id="1295528"/>
    <lineage>
        <taxon>Eukaryota</taxon>
        <taxon>Fungi</taxon>
        <taxon>Dikarya</taxon>
        <taxon>Basidiomycota</taxon>
        <taxon>Agaricomycotina</taxon>
        <taxon>Tremellomycetes</taxon>
        <taxon>Tremellales</taxon>
        <taxon>Cryptococcaceae</taxon>
        <taxon>Cryptococcus</taxon>
    </lineage>
</organism>
<proteinExistence type="predicted"/>
<accession>A0A1E3IS19</accession>
<gene>
    <name evidence="2" type="ORF">L198_05914</name>
</gene>
<dbReference type="RefSeq" id="XP_019030026.1">
    <property type="nucleotide sequence ID" value="XM_019177987.1"/>
</dbReference>
<evidence type="ECO:0000313" key="3">
    <source>
        <dbReference type="Proteomes" id="UP000094819"/>
    </source>
</evidence>
<dbReference type="AlphaFoldDB" id="A0A1E3IS19"/>
<evidence type="ECO:0000313" key="2">
    <source>
        <dbReference type="EMBL" id="ODN91400.1"/>
    </source>
</evidence>